<keyword evidence="3" id="KW-1185">Reference proteome</keyword>
<dbReference type="AlphaFoldDB" id="A0A8A4TJK8"/>
<gene>
    <name evidence="2" type="ORF">J3U87_31365</name>
</gene>
<dbReference type="RefSeq" id="WP_237379737.1">
    <property type="nucleotide sequence ID" value="NZ_CP071793.1"/>
</dbReference>
<keyword evidence="1" id="KW-0732">Signal</keyword>
<evidence type="ECO:0000313" key="3">
    <source>
        <dbReference type="Proteomes" id="UP000663929"/>
    </source>
</evidence>
<dbReference type="Proteomes" id="UP000663929">
    <property type="component" value="Chromosome"/>
</dbReference>
<reference evidence="2" key="1">
    <citation type="submission" date="2021-03" db="EMBL/GenBank/DDBJ databases">
        <title>Acanthopleuribacteraceae sp. M133.</title>
        <authorList>
            <person name="Wang G."/>
        </authorList>
    </citation>
    <scope>NUCLEOTIDE SEQUENCE</scope>
    <source>
        <strain evidence="2">M133</strain>
    </source>
</reference>
<accession>A0A8A4TJK8</accession>
<sequence>MCVSHRRSISCLLAMLAICVCPFAGAVEFITSIGEVCARNDTQQAGTLDIRIDGDQFADASSQTPHYLQIRFDHAVLLAQTLVDIEGSDAGHMPINLAARLDSNAPANALELNMLENAIQIVRWRRGESSIWIRINHSSSQWLSQGGATRSPNHEHRIVFSIGIGSEASRDQNEQVLSNLDANRRVDGALVTTELMVDTRSSALFPLGSPEDRNVNIEPEHYDDQTRLVTTAIHEDLIIYGSPQLVRFAVDIPIGRSNVCGLMEYQEVALVGPLPEGRAASGSLILVNPSESKSWAEITWFTADGTELGTMDVGLPYSGEPVTLPLSEWNEIEEAASLRVYGESDLLGTLVFEDGSQWSLQVFSREGTSRIVRPRPRGTR</sequence>
<name>A0A8A4TJK8_SULCO</name>
<feature type="chain" id="PRO_5035270902" evidence="1">
    <location>
        <begin position="27"/>
        <end position="380"/>
    </location>
</feature>
<evidence type="ECO:0000313" key="2">
    <source>
        <dbReference type="EMBL" id="QTD50106.1"/>
    </source>
</evidence>
<dbReference type="KEGG" id="scor:J3U87_31365"/>
<dbReference type="EMBL" id="CP071793">
    <property type="protein sequence ID" value="QTD50106.1"/>
    <property type="molecule type" value="Genomic_DNA"/>
</dbReference>
<proteinExistence type="predicted"/>
<feature type="signal peptide" evidence="1">
    <location>
        <begin position="1"/>
        <end position="26"/>
    </location>
</feature>
<evidence type="ECO:0000256" key="1">
    <source>
        <dbReference type="SAM" id="SignalP"/>
    </source>
</evidence>
<protein>
    <submittedName>
        <fullName evidence="2">Uncharacterized protein</fullName>
    </submittedName>
</protein>
<organism evidence="2 3">
    <name type="scientific">Sulfidibacter corallicola</name>
    <dbReference type="NCBI Taxonomy" id="2818388"/>
    <lineage>
        <taxon>Bacteria</taxon>
        <taxon>Pseudomonadati</taxon>
        <taxon>Acidobacteriota</taxon>
        <taxon>Holophagae</taxon>
        <taxon>Acanthopleuribacterales</taxon>
        <taxon>Acanthopleuribacteraceae</taxon>
        <taxon>Sulfidibacter</taxon>
    </lineage>
</organism>